<proteinExistence type="predicted"/>
<dbReference type="AlphaFoldDB" id="A0AAD2E4Y9"/>
<keyword evidence="3" id="KW-1185">Reference proteome</keyword>
<protein>
    <submittedName>
        <fullName evidence="2">Uncharacterized protein</fullName>
    </submittedName>
</protein>
<reference evidence="2" key="1">
    <citation type="submission" date="2023-05" db="EMBL/GenBank/DDBJ databases">
        <authorList>
            <person name="Huff M."/>
        </authorList>
    </citation>
    <scope>NUCLEOTIDE SEQUENCE</scope>
</reference>
<organism evidence="2 3">
    <name type="scientific">Fraxinus pennsylvanica</name>
    <dbReference type="NCBI Taxonomy" id="56036"/>
    <lineage>
        <taxon>Eukaryota</taxon>
        <taxon>Viridiplantae</taxon>
        <taxon>Streptophyta</taxon>
        <taxon>Embryophyta</taxon>
        <taxon>Tracheophyta</taxon>
        <taxon>Spermatophyta</taxon>
        <taxon>Magnoliopsida</taxon>
        <taxon>eudicotyledons</taxon>
        <taxon>Gunneridae</taxon>
        <taxon>Pentapetalae</taxon>
        <taxon>asterids</taxon>
        <taxon>lamiids</taxon>
        <taxon>Lamiales</taxon>
        <taxon>Oleaceae</taxon>
        <taxon>Oleeae</taxon>
        <taxon>Fraxinus</taxon>
    </lineage>
</organism>
<accession>A0AAD2E4Y9</accession>
<evidence type="ECO:0000313" key="3">
    <source>
        <dbReference type="Proteomes" id="UP000834106"/>
    </source>
</evidence>
<evidence type="ECO:0000256" key="1">
    <source>
        <dbReference type="SAM" id="MobiDB-lite"/>
    </source>
</evidence>
<feature type="region of interest" description="Disordered" evidence="1">
    <location>
        <begin position="1"/>
        <end position="40"/>
    </location>
</feature>
<evidence type="ECO:0000313" key="2">
    <source>
        <dbReference type="EMBL" id="CAI9776323.1"/>
    </source>
</evidence>
<dbReference type="EMBL" id="OU503049">
    <property type="protein sequence ID" value="CAI9776323.1"/>
    <property type="molecule type" value="Genomic_DNA"/>
</dbReference>
<dbReference type="Proteomes" id="UP000834106">
    <property type="component" value="Chromosome 14"/>
</dbReference>
<gene>
    <name evidence="2" type="ORF">FPE_LOCUS23753</name>
</gene>
<sequence length="100" mass="10949">MGLEGITGTGWNSCRPPDDRCPDGGGHLEQPYRAWPPGRRESCAKGIRGTDNIQPEFLELVEASRIAKQFNTLSEISCTCPYPGIGHSKYQQLNALEEGS</sequence>
<name>A0AAD2E4Y9_9LAMI</name>